<evidence type="ECO:0000313" key="1">
    <source>
        <dbReference type="EMBL" id="KAF2560485.1"/>
    </source>
</evidence>
<comment type="caution">
    <text evidence="1">The sequence shown here is derived from an EMBL/GenBank/DDBJ whole genome shotgun (WGS) entry which is preliminary data.</text>
</comment>
<reference evidence="2 3" key="3">
    <citation type="journal article" date="2020" name="BMC Genomics">
        <title>Intraspecific diversification of the crop wild relative Brassica cretica Lam. using demographic model selection.</title>
        <authorList>
            <person name="Kioukis A."/>
            <person name="Michalopoulou V.A."/>
            <person name="Briers L."/>
            <person name="Pirintsos S."/>
            <person name="Studholme D.J."/>
            <person name="Pavlidis P."/>
            <person name="Sarris P.F."/>
        </authorList>
    </citation>
    <scope>NUCLEOTIDE SEQUENCE [LARGE SCALE GENOMIC DNA]</scope>
    <source>
        <strain evidence="3">cv. PFS-1207/04</strain>
        <strain evidence="2">PFS-1207/04</strain>
    </source>
</reference>
<sequence length="118" mass="13586">MVSSLMELVLPIYNRSRTLLFRQRLQFHRERRVDAVGEVEEVGEAGHSEDASIDGFMGFNASIDAFKKTPGSRSSIDQWVFQIKPIDRWILFSFFSSRLGSIRHSFCALTLQMDMKIP</sequence>
<accession>A0A3N6RCX5</accession>
<keyword evidence="3" id="KW-1185">Reference proteome</keyword>
<proteinExistence type="predicted"/>
<protein>
    <submittedName>
        <fullName evidence="1">Uncharacterized protein</fullName>
    </submittedName>
</protein>
<gene>
    <name evidence="2" type="ORF">DY000_02021231</name>
    <name evidence="1" type="ORF">F2Q70_00018086</name>
</gene>
<reference evidence="1" key="1">
    <citation type="submission" date="2019-12" db="EMBL/GenBank/DDBJ databases">
        <title>Genome sequencing and annotation of Brassica cretica.</title>
        <authorList>
            <person name="Studholme D.J."/>
            <person name="Sarris P.F."/>
        </authorList>
    </citation>
    <scope>NUCLEOTIDE SEQUENCE</scope>
    <source>
        <strain evidence="1">PFS-102/07</strain>
        <tissue evidence="1">Leaf</tissue>
    </source>
</reference>
<organism evidence="1">
    <name type="scientific">Brassica cretica</name>
    <name type="common">Mustard</name>
    <dbReference type="NCBI Taxonomy" id="69181"/>
    <lineage>
        <taxon>Eukaryota</taxon>
        <taxon>Viridiplantae</taxon>
        <taxon>Streptophyta</taxon>
        <taxon>Embryophyta</taxon>
        <taxon>Tracheophyta</taxon>
        <taxon>Spermatophyta</taxon>
        <taxon>Magnoliopsida</taxon>
        <taxon>eudicotyledons</taxon>
        <taxon>Gunneridae</taxon>
        <taxon>Pentapetalae</taxon>
        <taxon>rosids</taxon>
        <taxon>malvids</taxon>
        <taxon>Brassicales</taxon>
        <taxon>Brassicaceae</taxon>
        <taxon>Brassiceae</taxon>
        <taxon>Brassica</taxon>
    </lineage>
</organism>
<dbReference type="Proteomes" id="UP000266723">
    <property type="component" value="Unassembled WGS sequence"/>
</dbReference>
<dbReference type="AlphaFoldDB" id="A0A3N6RCX5"/>
<name>A0A3N6RCX5_BRACR</name>
<dbReference type="EMBL" id="QGKY02001250">
    <property type="protein sequence ID" value="KAF2560485.1"/>
    <property type="molecule type" value="Genomic_DNA"/>
</dbReference>
<evidence type="ECO:0000313" key="3">
    <source>
        <dbReference type="Proteomes" id="UP000266723"/>
    </source>
</evidence>
<evidence type="ECO:0000313" key="2">
    <source>
        <dbReference type="EMBL" id="KAF3592055.1"/>
    </source>
</evidence>
<reference evidence="2" key="2">
    <citation type="submission" date="2019-12" db="EMBL/GenBank/DDBJ databases">
        <authorList>
            <person name="Studholme D.J."/>
            <person name="Sarris P."/>
        </authorList>
    </citation>
    <scope>NUCLEOTIDE SEQUENCE</scope>
    <source>
        <strain evidence="2">PFS-1207/04</strain>
        <tissue evidence="2">Leaf</tissue>
    </source>
</reference>
<dbReference type="EMBL" id="QGKV02000299">
    <property type="protein sequence ID" value="KAF3592055.1"/>
    <property type="molecule type" value="Genomic_DNA"/>
</dbReference>